<sequence length="326" mass="35979">MRVIPITEYNEQAMQLARAVYDSRGRVLLAANHTVHPKYLERFKHMGISHLVIEDSESKGITLEEMLDIPTWLELIEHVKLAYTAAAEHKPFPTKQLFQGAKSLADEVKRRPVAISVPVTAIAAELHNYAHAVNVALLSLQIAKSLSYNDLQLRDLAVGCLLHDIGKGLCSGRDGHPEAGFNYLRSVREVSLLSAHVAFQHHEQYDGTGFPRKISGAEIHEYAQICGLANFYENLVSVLHVAPHEAIEAVMAQNGSGFDPRIVQSFVQGVAPYPPGSKVILSNGEPAIVTRIESHLQRPTVRLLTTGQEVPLAEHPTLMIARHLEA</sequence>
<dbReference type="SMART" id="SM00471">
    <property type="entry name" value="HDc"/>
    <property type="match status" value="1"/>
</dbReference>
<dbReference type="GO" id="GO:0016787">
    <property type="term" value="F:hydrolase activity"/>
    <property type="evidence" value="ECO:0007669"/>
    <property type="project" value="UniProtKB-KW"/>
</dbReference>
<dbReference type="InterPro" id="IPR037522">
    <property type="entry name" value="HD_GYP_dom"/>
</dbReference>
<dbReference type="PROSITE" id="PS51832">
    <property type="entry name" value="HD_GYP"/>
    <property type="match status" value="1"/>
</dbReference>
<organism evidence="3 4">
    <name type="scientific">Paenibacillus timonensis</name>
    <dbReference type="NCBI Taxonomy" id="225915"/>
    <lineage>
        <taxon>Bacteria</taxon>
        <taxon>Bacillati</taxon>
        <taxon>Bacillota</taxon>
        <taxon>Bacilli</taxon>
        <taxon>Bacillales</taxon>
        <taxon>Paenibacillaceae</taxon>
        <taxon>Paenibacillus</taxon>
    </lineage>
</organism>
<evidence type="ECO:0000259" key="2">
    <source>
        <dbReference type="PROSITE" id="PS51832"/>
    </source>
</evidence>
<dbReference type="CDD" id="cd00077">
    <property type="entry name" value="HDc"/>
    <property type="match status" value="1"/>
</dbReference>
<protein>
    <submittedName>
        <fullName evidence="3">HD-GYP domain-containing protein</fullName>
        <ecNumber evidence="3">3.1.4.-</ecNumber>
    </submittedName>
</protein>
<dbReference type="PROSITE" id="PS51831">
    <property type="entry name" value="HD"/>
    <property type="match status" value="1"/>
</dbReference>
<dbReference type="Gene3D" id="1.10.3210.10">
    <property type="entry name" value="Hypothetical protein af1432"/>
    <property type="match status" value="2"/>
</dbReference>
<comment type="caution">
    <text evidence="3">The sequence shown here is derived from an EMBL/GenBank/DDBJ whole genome shotgun (WGS) entry which is preliminary data.</text>
</comment>
<dbReference type="InterPro" id="IPR006674">
    <property type="entry name" value="HD_domain"/>
</dbReference>
<evidence type="ECO:0000313" key="3">
    <source>
        <dbReference type="EMBL" id="MFD1180279.1"/>
    </source>
</evidence>
<dbReference type="Proteomes" id="UP001597211">
    <property type="component" value="Unassembled WGS sequence"/>
</dbReference>
<evidence type="ECO:0000259" key="1">
    <source>
        <dbReference type="PROSITE" id="PS51831"/>
    </source>
</evidence>
<gene>
    <name evidence="3" type="ORF">ACFQ2Z_02805</name>
</gene>
<proteinExistence type="predicted"/>
<dbReference type="EC" id="3.1.4.-" evidence="3"/>
<reference evidence="4" key="1">
    <citation type="journal article" date="2019" name="Int. J. Syst. Evol. Microbiol.">
        <title>The Global Catalogue of Microorganisms (GCM) 10K type strain sequencing project: providing services to taxonomists for standard genome sequencing and annotation.</title>
        <authorList>
            <consortium name="The Broad Institute Genomics Platform"/>
            <consortium name="The Broad Institute Genome Sequencing Center for Infectious Disease"/>
            <person name="Wu L."/>
            <person name="Ma J."/>
        </authorList>
    </citation>
    <scope>NUCLEOTIDE SEQUENCE [LARGE SCALE GENOMIC DNA]</scope>
    <source>
        <strain evidence="4">CCUG 48216</strain>
    </source>
</reference>
<feature type="domain" description="HD" evidence="1">
    <location>
        <begin position="128"/>
        <end position="235"/>
    </location>
</feature>
<dbReference type="PANTHER" id="PTHR43155:SF2">
    <property type="entry name" value="CYCLIC DI-GMP PHOSPHODIESTERASE PA4108"/>
    <property type="match status" value="1"/>
</dbReference>
<dbReference type="PANTHER" id="PTHR43155">
    <property type="entry name" value="CYCLIC DI-GMP PHOSPHODIESTERASE PA4108-RELATED"/>
    <property type="match status" value="1"/>
</dbReference>
<dbReference type="Pfam" id="PF13487">
    <property type="entry name" value="HD_5"/>
    <property type="match status" value="1"/>
</dbReference>
<keyword evidence="3" id="KW-0378">Hydrolase</keyword>
<dbReference type="RefSeq" id="WP_240267441.1">
    <property type="nucleotide sequence ID" value="NZ_JAKSXN010000001.1"/>
</dbReference>
<dbReference type="EMBL" id="JBHTKZ010000002">
    <property type="protein sequence ID" value="MFD1180279.1"/>
    <property type="molecule type" value="Genomic_DNA"/>
</dbReference>
<name>A0ABW3S6A3_9BACL</name>
<evidence type="ECO:0000313" key="4">
    <source>
        <dbReference type="Proteomes" id="UP001597211"/>
    </source>
</evidence>
<accession>A0ABW3S6A3</accession>
<keyword evidence="4" id="KW-1185">Reference proteome</keyword>
<dbReference type="SUPFAM" id="SSF109604">
    <property type="entry name" value="HD-domain/PDEase-like"/>
    <property type="match status" value="1"/>
</dbReference>
<feature type="domain" description="HD-GYP" evidence="2">
    <location>
        <begin position="91"/>
        <end position="282"/>
    </location>
</feature>
<dbReference type="InterPro" id="IPR003607">
    <property type="entry name" value="HD/PDEase_dom"/>
</dbReference>